<dbReference type="Pfam" id="PF14568">
    <property type="entry name" value="SUKH_6"/>
    <property type="match status" value="1"/>
</dbReference>
<dbReference type="Proteomes" id="UP000076967">
    <property type="component" value="Unassembled WGS sequence"/>
</dbReference>
<name>A0A168DNS6_9BACL</name>
<dbReference type="OrthoDB" id="5572373at2"/>
<sequence>MENLIRILNPPDKPDNTGDEKSWETFIKILGTELPSDYKKFIRTYGTGGIDNFIWILTPFDQDENINFLRRKEEISGAYMQSKQEFPKNFKHDVFPASGGILPWAFTDNGDELYWLTEGEPDQWKVVVYETRSSDYHIYSLTMTEFIYKVLTRELICDAFPEDFPSENPIFVL</sequence>
<dbReference type="AlphaFoldDB" id="A0A168DNS6"/>
<dbReference type="InterPro" id="IPR037883">
    <property type="entry name" value="Knr4/Smi1-like_sf"/>
</dbReference>
<dbReference type="Gene3D" id="3.40.1580.10">
    <property type="entry name" value="SMI1/KNR4-like"/>
    <property type="match status" value="1"/>
</dbReference>
<keyword evidence="3" id="KW-1185">Reference proteome</keyword>
<evidence type="ECO:0008006" key="4">
    <source>
        <dbReference type="Google" id="ProtNLM"/>
    </source>
</evidence>
<dbReference type="SUPFAM" id="SSF160631">
    <property type="entry name" value="SMI1/KNR4-like"/>
    <property type="match status" value="1"/>
</dbReference>
<dbReference type="EMBL" id="LVJH01000068">
    <property type="protein sequence ID" value="OAB34382.1"/>
    <property type="molecule type" value="Genomic_DNA"/>
</dbReference>
<evidence type="ECO:0000256" key="1">
    <source>
        <dbReference type="SAM" id="MobiDB-lite"/>
    </source>
</evidence>
<feature type="region of interest" description="Disordered" evidence="1">
    <location>
        <begin position="1"/>
        <end position="20"/>
    </location>
</feature>
<evidence type="ECO:0000313" key="2">
    <source>
        <dbReference type="EMBL" id="OAB34382.1"/>
    </source>
</evidence>
<reference evidence="2 3" key="1">
    <citation type="submission" date="2016-03" db="EMBL/GenBank/DDBJ databases">
        <title>Draft genome sequence of Paenibacillus glacialis DSM 22343.</title>
        <authorList>
            <person name="Shin S.-K."/>
            <person name="Yi H."/>
        </authorList>
    </citation>
    <scope>NUCLEOTIDE SEQUENCE [LARGE SCALE GENOMIC DNA]</scope>
    <source>
        <strain evidence="2 3">DSM 22343</strain>
    </source>
</reference>
<dbReference type="STRING" id="494026.PGLA_22760"/>
<comment type="caution">
    <text evidence="2">The sequence shown here is derived from an EMBL/GenBank/DDBJ whole genome shotgun (WGS) entry which is preliminary data.</text>
</comment>
<proteinExistence type="predicted"/>
<accession>A0A168DNS6</accession>
<dbReference type="RefSeq" id="WP_068537435.1">
    <property type="nucleotide sequence ID" value="NZ_LVJH01000068.1"/>
</dbReference>
<evidence type="ECO:0000313" key="3">
    <source>
        <dbReference type="Proteomes" id="UP000076967"/>
    </source>
</evidence>
<gene>
    <name evidence="2" type="ORF">PGLA_22760</name>
</gene>
<organism evidence="2 3">
    <name type="scientific">Paenibacillus glacialis</name>
    <dbReference type="NCBI Taxonomy" id="494026"/>
    <lineage>
        <taxon>Bacteria</taxon>
        <taxon>Bacillati</taxon>
        <taxon>Bacillota</taxon>
        <taxon>Bacilli</taxon>
        <taxon>Bacillales</taxon>
        <taxon>Paenibacillaceae</taxon>
        <taxon>Paenibacillus</taxon>
    </lineage>
</organism>
<protein>
    <recommendedName>
        <fullName evidence="4">Knr4/Smi1-like domain-containing protein</fullName>
    </recommendedName>
</protein>